<dbReference type="InterPro" id="IPR019458">
    <property type="entry name" value="Est1-like_N"/>
</dbReference>
<dbReference type="GO" id="GO:0042162">
    <property type="term" value="F:telomeric DNA binding"/>
    <property type="evidence" value="ECO:0000318"/>
    <property type="project" value="GO_Central"/>
</dbReference>
<dbReference type="InterPro" id="IPR011990">
    <property type="entry name" value="TPR-like_helical_dom_sf"/>
</dbReference>
<dbReference type="InterPro" id="IPR045153">
    <property type="entry name" value="Est1/Ebs1-like"/>
</dbReference>
<dbReference type="SUPFAM" id="SSF48452">
    <property type="entry name" value="TPR-like"/>
    <property type="match status" value="1"/>
</dbReference>
<reference evidence="4" key="1">
    <citation type="journal article" date="2021" name="Nat. Commun.">
        <title>Genomic analyses provide insights into spinach domestication and the genetic basis of agronomic traits.</title>
        <authorList>
            <person name="Cai X."/>
            <person name="Sun X."/>
            <person name="Xu C."/>
            <person name="Sun H."/>
            <person name="Wang X."/>
            <person name="Ge C."/>
            <person name="Zhang Z."/>
            <person name="Wang Q."/>
            <person name="Fei Z."/>
            <person name="Jiao C."/>
            <person name="Wang Q."/>
        </authorList>
    </citation>
    <scope>NUCLEOTIDE SEQUENCE [LARGE SCALE GENOMIC DNA]</scope>
    <source>
        <strain evidence="4">cv. Varoflay</strain>
    </source>
</reference>
<organism evidence="4 6">
    <name type="scientific">Spinacia oleracea</name>
    <name type="common">Spinach</name>
    <dbReference type="NCBI Taxonomy" id="3562"/>
    <lineage>
        <taxon>Eukaryota</taxon>
        <taxon>Viridiplantae</taxon>
        <taxon>Streptophyta</taxon>
        <taxon>Embryophyta</taxon>
        <taxon>Tracheophyta</taxon>
        <taxon>Spermatophyta</taxon>
        <taxon>Magnoliopsida</taxon>
        <taxon>eudicotyledons</taxon>
        <taxon>Gunneridae</taxon>
        <taxon>Pentapetalae</taxon>
        <taxon>Caryophyllales</taxon>
        <taxon>Chenopodiaceae</taxon>
        <taxon>Chenopodioideae</taxon>
        <taxon>Anserineae</taxon>
        <taxon>Spinacia</taxon>
    </lineage>
</organism>
<evidence type="ECO:0000256" key="1">
    <source>
        <dbReference type="SAM" id="MobiDB-lite"/>
    </source>
</evidence>
<evidence type="ECO:0000313" key="6">
    <source>
        <dbReference type="RefSeq" id="XP_021843334.2"/>
    </source>
</evidence>
<dbReference type="Pfam" id="PF10373">
    <property type="entry name" value="EST1_DNA_bind"/>
    <property type="match status" value="1"/>
</dbReference>
<dbReference type="GO" id="GO:0070034">
    <property type="term" value="F:telomerase RNA binding"/>
    <property type="evidence" value="ECO:0000318"/>
    <property type="project" value="GO_Central"/>
</dbReference>
<feature type="domain" description="DNA/RNA-binding" evidence="2">
    <location>
        <begin position="197"/>
        <end position="498"/>
    </location>
</feature>
<accession>A0A9R0I887</accession>
<dbReference type="RefSeq" id="XP_021843334.2">
    <property type="nucleotide sequence ID" value="XM_021987642.2"/>
</dbReference>
<evidence type="ECO:0000259" key="3">
    <source>
        <dbReference type="Pfam" id="PF10374"/>
    </source>
</evidence>
<dbReference type="GO" id="GO:0000184">
    <property type="term" value="P:nuclear-transcribed mRNA catabolic process, nonsense-mediated decay"/>
    <property type="evidence" value="ECO:0000318"/>
    <property type="project" value="GO_Central"/>
</dbReference>
<feature type="compositionally biased region" description="Polar residues" evidence="1">
    <location>
        <begin position="1"/>
        <end position="16"/>
    </location>
</feature>
<gene>
    <name evidence="5 6" type="primary">LOC110783316</name>
</gene>
<keyword evidence="4" id="KW-1185">Reference proteome</keyword>
<dbReference type="InterPro" id="IPR018834">
    <property type="entry name" value="DNA/RNA-bd_Est1-type"/>
</dbReference>
<dbReference type="KEGG" id="soe:110783316"/>
<reference evidence="5 6" key="2">
    <citation type="submission" date="2025-05" db="UniProtKB">
        <authorList>
            <consortium name="RefSeq"/>
        </authorList>
    </citation>
    <scope>IDENTIFICATION</scope>
    <source>
        <tissue evidence="5 6">Leaf</tissue>
    </source>
</reference>
<sequence>MEKTPNSASKAQQLYNKNAELDKKRQKSLQAKIPSDPNAWYQMRENYEAIILEDNAFSEKHNVEFSLWQLHYKRIEEFRAHFSAAQRSSAATTNGGRASQQERITKIRVQFKAFLSEATGFYHDLILKIRAKCGLPLGHFTEDSDSEAVMGTDTAKSSDVKKALVSCHRSLIYLGDLARYKGVYGEGESRAREFSAASSYYLQAASLWPSNGNPHHQLAILSTYSSDELVAVYRYFRSLAAEIPFPTAKDNLVIAFEKNRQSYTQLIETTKTNGDKEVSIKEKYKEFCTQFVRLHGILFTRTSLETFAAVLSSVRGAFHELLSSGAEEELNFGRDSNENGLAILRLVAILVYTFFNVSKKNEGQSYAEILQHNLLCESARSVTFELMSLIVERSVQLHDPSSSFLLPGILVFLEWLACCPDFAACTNDDKKPIAAKSSFWKNSIALLNKLLASRLVTVDDDGDETCFTNMARYDEGETESRLALSEDFELRGFSPILPAQNILDFSRKQSTGVGGSTKEKRTRVKRVISAGRALASVAMVDRKSVSFDSKAKRFVIGVQPQVSDNNKPNSYMGIAKSPSTEQVVTVSSVNSMITRENVQQLCEGDDDDEEIVFKPALVEKKKIDAAIESTWNFPEDSKQERSTPPVSSSVHYPQVTTSERIPTFGNVAPQHFPVRDLPNSSSWLVEQQQQASLLDGMNRLRFTENGHEMNSEMKGSMRFPVTGSRMPPQPPASFMDPALVYSDYRRGPEVMISSKMDYAAFPENPPDNMGVKQPSFSSTAFKSQAGRPVRHLGPPPGFSHVPPKHVSMPMSSNGSLAVDDYSWLDGYHMPPSANSMGPNPGSNNNVLSHMNSSNGNIGMPFPGMQGSAVQFQGGNLKSYSDYQPFQNLNHNNIGHNKLLEQQHAMTGNLHQFTPQPEQYQGQSPWTGQYRV</sequence>
<evidence type="ECO:0000259" key="2">
    <source>
        <dbReference type="Pfam" id="PF10373"/>
    </source>
</evidence>
<protein>
    <submittedName>
        <fullName evidence="5 6">Nonsense-mediated mRNA decay factor SMG7</fullName>
    </submittedName>
</protein>
<evidence type="ECO:0000313" key="5">
    <source>
        <dbReference type="RefSeq" id="XP_021843333.2"/>
    </source>
</evidence>
<dbReference type="AlphaFoldDB" id="A0A9R0I887"/>
<proteinExistence type="predicted"/>
<feature type="domain" description="Telomerase activating protein Est1-like N-terminal" evidence="3">
    <location>
        <begin position="63"/>
        <end position="182"/>
    </location>
</feature>
<dbReference type="PANTHER" id="PTHR15696">
    <property type="entry name" value="SMG-7 SUPPRESSOR WITH MORPHOLOGICAL EFFECT ON GENITALIA PROTEIN 7"/>
    <property type="match status" value="1"/>
</dbReference>
<dbReference type="Gene3D" id="1.25.40.10">
    <property type="entry name" value="Tetratricopeptide repeat domain"/>
    <property type="match status" value="1"/>
</dbReference>
<dbReference type="RefSeq" id="XP_021843333.2">
    <property type="nucleotide sequence ID" value="XM_021987641.2"/>
</dbReference>
<dbReference type="GeneID" id="110783316"/>
<dbReference type="GO" id="GO:0005697">
    <property type="term" value="C:telomerase holoenzyme complex"/>
    <property type="evidence" value="ECO:0000318"/>
    <property type="project" value="GO_Central"/>
</dbReference>
<dbReference type="Pfam" id="PF10374">
    <property type="entry name" value="EST1"/>
    <property type="match status" value="1"/>
</dbReference>
<dbReference type="Proteomes" id="UP000813463">
    <property type="component" value="Chromosome 4"/>
</dbReference>
<feature type="region of interest" description="Disordered" evidence="1">
    <location>
        <begin position="1"/>
        <end position="30"/>
    </location>
</feature>
<evidence type="ECO:0000313" key="4">
    <source>
        <dbReference type="Proteomes" id="UP000813463"/>
    </source>
</evidence>
<dbReference type="PANTHER" id="PTHR15696:SF25">
    <property type="entry name" value="OS08G0305300 PROTEIN"/>
    <property type="match status" value="1"/>
</dbReference>
<name>A0A9R0I887_SPIOL</name>